<comment type="similarity">
    <text evidence="2">Belongs to the MAK10 family.</text>
</comment>
<comment type="subcellular location">
    <subcellularLocation>
        <location evidence="1">Cytoplasm</location>
    </subcellularLocation>
</comment>
<feature type="domain" description="NAA35-like N-terminal" evidence="5">
    <location>
        <begin position="67"/>
        <end position="153"/>
    </location>
</feature>
<organism evidence="7 8">
    <name type="scientific">Syphacia muris</name>
    <dbReference type="NCBI Taxonomy" id="451379"/>
    <lineage>
        <taxon>Eukaryota</taxon>
        <taxon>Metazoa</taxon>
        <taxon>Ecdysozoa</taxon>
        <taxon>Nematoda</taxon>
        <taxon>Chromadorea</taxon>
        <taxon>Rhabditida</taxon>
        <taxon>Spirurina</taxon>
        <taxon>Oxyuridomorpha</taxon>
        <taxon>Oxyuroidea</taxon>
        <taxon>Oxyuridae</taxon>
        <taxon>Syphacia</taxon>
    </lineage>
</organism>
<reference evidence="8" key="1">
    <citation type="submission" date="2016-04" db="UniProtKB">
        <authorList>
            <consortium name="WormBaseParasite"/>
        </authorList>
    </citation>
    <scope>IDENTIFICATION</scope>
</reference>
<keyword evidence="7" id="KW-1185">Reference proteome</keyword>
<evidence type="ECO:0000259" key="6">
    <source>
        <dbReference type="Pfam" id="PF25789"/>
    </source>
</evidence>
<dbReference type="WBParaSite" id="SMUV_0000455101-mRNA-1">
    <property type="protein sequence ID" value="SMUV_0000455101-mRNA-1"/>
    <property type="gene ID" value="SMUV_0000455101"/>
</dbReference>
<dbReference type="Pfam" id="PF25789">
    <property type="entry name" value="TPR_NAA35"/>
    <property type="match status" value="1"/>
</dbReference>
<dbReference type="PANTHER" id="PTHR21373:SF0">
    <property type="entry name" value="N-ALPHA-ACETYLTRANSFERASE 35, NATC AUXILIARY SUBUNIT"/>
    <property type="match status" value="1"/>
</dbReference>
<dbReference type="Pfam" id="PF04112">
    <property type="entry name" value="Mak10"/>
    <property type="match status" value="1"/>
</dbReference>
<protein>
    <recommendedName>
        <fullName evidence="4">Protein MAK10 homolog</fullName>
    </recommendedName>
</protein>
<evidence type="ECO:0000313" key="7">
    <source>
        <dbReference type="Proteomes" id="UP000046393"/>
    </source>
</evidence>
<dbReference type="InterPro" id="IPR007244">
    <property type="entry name" value="Naa35_N"/>
</dbReference>
<evidence type="ECO:0000256" key="1">
    <source>
        <dbReference type="ARBA" id="ARBA00004496"/>
    </source>
</evidence>
<evidence type="ECO:0000256" key="2">
    <source>
        <dbReference type="ARBA" id="ARBA00006289"/>
    </source>
</evidence>
<dbReference type="InterPro" id="IPR057983">
    <property type="entry name" value="NAA35-like_N"/>
</dbReference>
<feature type="domain" description="NAA35-like TPR repeats" evidence="6">
    <location>
        <begin position="384"/>
        <end position="764"/>
    </location>
</feature>
<evidence type="ECO:0000256" key="3">
    <source>
        <dbReference type="ARBA" id="ARBA00022490"/>
    </source>
</evidence>
<name>A0A158R4V7_9BILA</name>
<dbReference type="InterPro" id="IPR057982">
    <property type="entry name" value="TPR_NAA35"/>
</dbReference>
<dbReference type="PANTHER" id="PTHR21373">
    <property type="entry name" value="GLUCOSE REPRESSIBLE PROTEIN MAK10"/>
    <property type="match status" value="1"/>
</dbReference>
<proteinExistence type="inferred from homology"/>
<sequence>MNDEESVGDDSSPLKEFVKEKLHLLSEGSMLGNKDAPADITKEFFHEASKLKLGELLMYKDPLNPANDFHLADAMSAIELMDPKMDIGMTPFDNSVCLDKLIESGKLNVSSMALPELIATMDAMLASMMSWLEGNSLAETLFTCVCLHDIDCITDAHLASFCRAILELITVFKDIVLGAAVYEEEDFNIYCFNIKKPAASNVLSHLKMSENVLQRNIRQKCGEVELMEAVRCRISFIRYMILTLNDIVPPFPTSVGQNATAKFMFVSFFKFNALKFNYFTVSRCLLNVAFFRPNLTDASTHLKIADECCKLIESTISLGLSPVDGVDDGDFGWLAAFEPGINRRRLPPTFPRKSAMLDRVNGIKYLKKLCERISSIVNELPLRITTIESTLSYFRAFSLNKSCVISRSLLQLVLLPSDDHILGKIPLSSLIMESIHLFVMSPLLDSGCPVFNNPSYLASWEDVIADFVKVFLSIIQMFGLNLARQREKISSCIEDLSALQDMVEKMESAFNFYLGGQLSEIGRSITSFIVYHALLLIEYHFYLSFHLELFVPYEYPYVYWYLGEVVFKWLTNAVERSQYLVAAEYLKSSKKKKLDRKKFLRGKKESDFKKIVSNGQRLLAFYKANMALSEAFFKFSIAMMLCNKIWLPVEENNNECLRFEHRMKPFSSLLHPMRISYDQYLHISGIENIKTKGSAACFMDAAEAFDIARSHIERYESSETNESEASDIAGICKRNAVVSRILSSGRKTDSQIDFDFTSCAIVFPLLKLV</sequence>
<evidence type="ECO:0000259" key="5">
    <source>
        <dbReference type="Pfam" id="PF04112"/>
    </source>
</evidence>
<evidence type="ECO:0000256" key="4">
    <source>
        <dbReference type="ARBA" id="ARBA00030494"/>
    </source>
</evidence>
<dbReference type="STRING" id="451379.A0A158R4V7"/>
<dbReference type="Proteomes" id="UP000046393">
    <property type="component" value="Unplaced"/>
</dbReference>
<dbReference type="AlphaFoldDB" id="A0A158R4V7"/>
<keyword evidence="3" id="KW-0963">Cytoplasm</keyword>
<accession>A0A158R4V7</accession>
<evidence type="ECO:0000313" key="8">
    <source>
        <dbReference type="WBParaSite" id="SMUV_0000455101-mRNA-1"/>
    </source>
</evidence>
<dbReference type="GO" id="GO:0031417">
    <property type="term" value="C:NatC complex"/>
    <property type="evidence" value="ECO:0007669"/>
    <property type="project" value="InterPro"/>
</dbReference>